<reference evidence="8" key="2">
    <citation type="journal article" date="2008" name="Genome Biol.">
        <title>Improved genome assembly and evidence-based global gene model set for the chordate Ciona intestinalis: new insight into intron and operon populations.</title>
        <authorList>
            <person name="Satou Y."/>
            <person name="Mineta K."/>
            <person name="Ogasawara M."/>
            <person name="Sasakura Y."/>
            <person name="Shoguchi E."/>
            <person name="Ueno K."/>
            <person name="Yamada L."/>
            <person name="Matsumoto J."/>
            <person name="Wasserscheid J."/>
            <person name="Dewar K."/>
            <person name="Wiley G.B."/>
            <person name="Macmil S.L."/>
            <person name="Roe B.A."/>
            <person name="Zeller R.W."/>
            <person name="Hastings K.E."/>
            <person name="Lemaire P."/>
            <person name="Lindquist E."/>
            <person name="Endo T."/>
            <person name="Hotta K."/>
            <person name="Inaba K."/>
        </authorList>
    </citation>
    <scope>NUCLEOTIDE SEQUENCE [LARGE SCALE GENOMIC DNA]</scope>
    <source>
        <strain evidence="8">wild type</strain>
    </source>
</reference>
<dbReference type="Ensembl" id="ENSCINT00000010865.3">
    <property type="protein sequence ID" value="ENSCINP00000010865.3"/>
    <property type="gene ID" value="ENSCING00000005284.3"/>
</dbReference>
<evidence type="ECO:0000256" key="4">
    <source>
        <dbReference type="ARBA" id="ARBA00022737"/>
    </source>
</evidence>
<dbReference type="GO" id="GO:0045104">
    <property type="term" value="P:intermediate filament cytoskeleton organization"/>
    <property type="evidence" value="ECO:0007669"/>
    <property type="project" value="InterPro"/>
</dbReference>
<feature type="region of interest" description="Disordered" evidence="7">
    <location>
        <begin position="809"/>
        <end position="868"/>
    </location>
</feature>
<evidence type="ECO:0000256" key="6">
    <source>
        <dbReference type="ARBA" id="ARBA00023054"/>
    </source>
</evidence>
<dbReference type="PANTHER" id="PTHR23169:SF20">
    <property type="entry name" value="PLECTIN"/>
    <property type="match status" value="1"/>
</dbReference>
<dbReference type="STRING" id="7719.ENSCINP00000010865"/>
<keyword evidence="6" id="KW-0175">Coiled coil</keyword>
<evidence type="ECO:0000256" key="5">
    <source>
        <dbReference type="ARBA" id="ARBA00022949"/>
    </source>
</evidence>
<dbReference type="SMART" id="SM00250">
    <property type="entry name" value="PLEC"/>
    <property type="match status" value="10"/>
</dbReference>
<comment type="similarity">
    <text evidence="2">Belongs to the plakin or cytolinker family.</text>
</comment>
<reference evidence="8" key="3">
    <citation type="submission" date="2025-08" db="UniProtKB">
        <authorList>
            <consortium name="Ensembl"/>
        </authorList>
    </citation>
    <scope>IDENTIFICATION</scope>
</reference>
<dbReference type="InterPro" id="IPR035915">
    <property type="entry name" value="Plakin_repeat_sf"/>
</dbReference>
<dbReference type="Gene3D" id="3.30.160.780">
    <property type="match status" value="1"/>
</dbReference>
<proteinExistence type="inferred from homology"/>
<feature type="compositionally biased region" description="Polar residues" evidence="7">
    <location>
        <begin position="52"/>
        <end position="65"/>
    </location>
</feature>
<dbReference type="SUPFAM" id="SSF75399">
    <property type="entry name" value="Plakin repeat"/>
    <property type="match status" value="3"/>
</dbReference>
<organism evidence="8 9">
    <name type="scientific">Ciona intestinalis</name>
    <name type="common">Transparent sea squirt</name>
    <name type="synonym">Ascidia intestinalis</name>
    <dbReference type="NCBI Taxonomy" id="7719"/>
    <lineage>
        <taxon>Eukaryota</taxon>
        <taxon>Metazoa</taxon>
        <taxon>Chordata</taxon>
        <taxon>Tunicata</taxon>
        <taxon>Ascidiacea</taxon>
        <taxon>Phlebobranchia</taxon>
        <taxon>Cionidae</taxon>
        <taxon>Ciona</taxon>
    </lineage>
</organism>
<evidence type="ECO:0000256" key="1">
    <source>
        <dbReference type="ARBA" id="ARBA00004282"/>
    </source>
</evidence>
<dbReference type="Gene3D" id="3.90.1290.10">
    <property type="entry name" value="Plakin repeat"/>
    <property type="match status" value="2"/>
</dbReference>
<evidence type="ECO:0000313" key="8">
    <source>
        <dbReference type="Ensembl" id="ENSCINP00000010865.3"/>
    </source>
</evidence>
<feature type="region of interest" description="Disordered" evidence="7">
    <location>
        <begin position="187"/>
        <end position="257"/>
    </location>
</feature>
<reference evidence="8" key="4">
    <citation type="submission" date="2025-09" db="UniProtKB">
        <authorList>
            <consortium name="Ensembl"/>
        </authorList>
    </citation>
    <scope>IDENTIFICATION</scope>
</reference>
<dbReference type="FunFam" id="3.90.1290.10:FF:000001">
    <property type="entry name" value="Plectin a"/>
    <property type="match status" value="2"/>
</dbReference>
<feature type="compositionally biased region" description="Pro residues" evidence="7">
    <location>
        <begin position="855"/>
        <end position="865"/>
    </location>
</feature>
<dbReference type="Pfam" id="PF00681">
    <property type="entry name" value="Plectin"/>
    <property type="match status" value="6"/>
</dbReference>
<dbReference type="GO" id="GO:0070161">
    <property type="term" value="C:anchoring junction"/>
    <property type="evidence" value="ECO:0007669"/>
    <property type="project" value="UniProtKB-SubCell"/>
</dbReference>
<dbReference type="PANTHER" id="PTHR23169">
    <property type="entry name" value="ENVOPLAKIN"/>
    <property type="match status" value="1"/>
</dbReference>
<sequence length="916" mass="101939">MVSVGVSAEHYRSEGYITPVRRSPMMVSEFTQTRLEESSSSSSSEEDEKVTQEQVIETKSSSIQVELNRKKKKQEVVSSSDERKYREVETRTVSTQVDIQLPSSSSSSSSEDEKVTELQAVEMKSSNIQVDLMSRYVSSSSYTSTKTVELQKIETRSTKIQVDLTNKEFQSSYYSSDEDTKQIRTQTREMKSAAVQVDLPKKEIESSSSSDEDAKQISTQTREMKSAVVQVDLPKKEIESSSSSDEDAEQISTQASEMKSATLQVDLKQRELADVAEENEDSTTTITTEEIIVTTTTKERRRKSRQDIHFFSGWKRRVTLDDLFKAGVVTESTISKIETGELEQADVEKSLKLYLVGEEPIAGLLMSDSGRKVSIYDAWKQGLIRRGTSISLLEAQAATGRIIDVKTGDKLSVNEASERGVIDSQFKTILERAERAVYGYTSRTTTKTFSLFEAMKRGLVVENHGIRLLEAQIATGGIVDPNANHRLPVEVAYERGLFDERLNDILQDPSDDTRGFFDPNTEENLTYLELMERCVIDKDTDLRLLPFRVKSKKASSKASKVVFESATRRQVLLQHIVDAELVDSKTAKKYDEGEMTSEEVSQMVAQLKVFVDGTSPIAGIINSTTGEKMSIQEASRAGLIRKGTAFELLEAQAACGKIIDVQSGKTVTIETAVRSGLIDNEFDDVVSRANRAVVGYREPFKREVLSLCEAMGRHLVVDRHAIRLLEAQIATGGIFDINSPVRISVSVAAKRGLLDSVLARKLEKRETTSYFDPVTGENLNYSELMGRCVLDKDTGLLFLMVEGGTVTQNVRPFEPEPESKKIREKAEPKITTEVVVGKQKKRKSTSRRSSSRAASPPPAAIPSSPPAILSRRVVIVDPQTQNELTVQEALEHKLIDEETANQLMAQEGDFLEDGDK</sequence>
<evidence type="ECO:0000256" key="7">
    <source>
        <dbReference type="SAM" id="MobiDB-lite"/>
    </source>
</evidence>
<dbReference type="Proteomes" id="UP000008144">
    <property type="component" value="Chromosome 4"/>
</dbReference>
<reference evidence="9" key="1">
    <citation type="journal article" date="2002" name="Science">
        <title>The draft genome of Ciona intestinalis: insights into chordate and vertebrate origins.</title>
        <authorList>
            <person name="Dehal P."/>
            <person name="Satou Y."/>
            <person name="Campbell R.K."/>
            <person name="Chapman J."/>
            <person name="Degnan B."/>
            <person name="De Tomaso A."/>
            <person name="Davidson B."/>
            <person name="Di Gregorio A."/>
            <person name="Gelpke M."/>
            <person name="Goodstein D.M."/>
            <person name="Harafuji N."/>
            <person name="Hastings K.E."/>
            <person name="Ho I."/>
            <person name="Hotta K."/>
            <person name="Huang W."/>
            <person name="Kawashima T."/>
            <person name="Lemaire P."/>
            <person name="Martinez D."/>
            <person name="Meinertzhagen I.A."/>
            <person name="Necula S."/>
            <person name="Nonaka M."/>
            <person name="Putnam N."/>
            <person name="Rash S."/>
            <person name="Saiga H."/>
            <person name="Satake M."/>
            <person name="Terry A."/>
            <person name="Yamada L."/>
            <person name="Wang H.G."/>
            <person name="Awazu S."/>
            <person name="Azumi K."/>
            <person name="Boore J."/>
            <person name="Branno M."/>
            <person name="Chin-Bow S."/>
            <person name="DeSantis R."/>
            <person name="Doyle S."/>
            <person name="Francino P."/>
            <person name="Keys D.N."/>
            <person name="Haga S."/>
            <person name="Hayashi H."/>
            <person name="Hino K."/>
            <person name="Imai K.S."/>
            <person name="Inaba K."/>
            <person name="Kano S."/>
            <person name="Kobayashi K."/>
            <person name="Kobayashi M."/>
            <person name="Lee B.I."/>
            <person name="Makabe K.W."/>
            <person name="Manohar C."/>
            <person name="Matassi G."/>
            <person name="Medina M."/>
            <person name="Mochizuki Y."/>
            <person name="Mount S."/>
            <person name="Morishita T."/>
            <person name="Miura S."/>
            <person name="Nakayama A."/>
            <person name="Nishizaka S."/>
            <person name="Nomoto H."/>
            <person name="Ohta F."/>
            <person name="Oishi K."/>
            <person name="Rigoutsos I."/>
            <person name="Sano M."/>
            <person name="Sasaki A."/>
            <person name="Sasakura Y."/>
            <person name="Shoguchi E."/>
            <person name="Shin-i T."/>
            <person name="Spagnuolo A."/>
            <person name="Stainier D."/>
            <person name="Suzuki M.M."/>
            <person name="Tassy O."/>
            <person name="Takatori N."/>
            <person name="Tokuoka M."/>
            <person name="Yagi K."/>
            <person name="Yoshizaki F."/>
            <person name="Wada S."/>
            <person name="Zhang C."/>
            <person name="Hyatt P.D."/>
            <person name="Larimer F."/>
            <person name="Detter C."/>
            <person name="Doggett N."/>
            <person name="Glavina T."/>
            <person name="Hawkins T."/>
            <person name="Richardson P."/>
            <person name="Lucas S."/>
            <person name="Kohara Y."/>
            <person name="Levine M."/>
            <person name="Satoh N."/>
            <person name="Rokhsar D.S."/>
        </authorList>
    </citation>
    <scope>NUCLEOTIDE SEQUENCE [LARGE SCALE GENOMIC DNA]</scope>
</reference>
<accession>F6UIB0</accession>
<dbReference type="InterPro" id="IPR043197">
    <property type="entry name" value="Plakin"/>
</dbReference>
<dbReference type="EMBL" id="EAAA01002036">
    <property type="status" value="NOT_ANNOTATED_CDS"/>
    <property type="molecule type" value="Genomic_DNA"/>
</dbReference>
<evidence type="ECO:0000256" key="3">
    <source>
        <dbReference type="ARBA" id="ARBA00022553"/>
    </source>
</evidence>
<dbReference type="HOGENOM" id="CLU_317813_0_0_1"/>
<feature type="compositionally biased region" description="Basic and acidic residues" evidence="7">
    <location>
        <begin position="80"/>
        <end position="90"/>
    </location>
</feature>
<comment type="subcellular location">
    <subcellularLocation>
        <location evidence="1">Cell junction</location>
    </subcellularLocation>
</comment>
<feature type="region of interest" description="Disordered" evidence="7">
    <location>
        <begin position="20"/>
        <end position="115"/>
    </location>
</feature>
<keyword evidence="3" id="KW-0597">Phosphoprotein</keyword>
<keyword evidence="9" id="KW-1185">Reference proteome</keyword>
<dbReference type="GO" id="GO:0005856">
    <property type="term" value="C:cytoskeleton"/>
    <property type="evidence" value="ECO:0007669"/>
    <property type="project" value="InterPro"/>
</dbReference>
<name>F6UIB0_CIOIN</name>
<dbReference type="InterPro" id="IPR001101">
    <property type="entry name" value="Plectin_repeat"/>
</dbReference>
<dbReference type="InParanoid" id="F6UIB0"/>
<feature type="compositionally biased region" description="Basic and acidic residues" evidence="7">
    <location>
        <begin position="813"/>
        <end position="830"/>
    </location>
</feature>
<keyword evidence="4" id="KW-0677">Repeat</keyword>
<dbReference type="GeneTree" id="ENSGT00940000154843"/>
<feature type="compositionally biased region" description="Polar residues" evidence="7">
    <location>
        <begin position="91"/>
        <end position="102"/>
    </location>
</feature>
<protein>
    <submittedName>
        <fullName evidence="8">Uncharacterized protein</fullName>
    </submittedName>
</protein>
<feature type="compositionally biased region" description="Basic residues" evidence="7">
    <location>
        <begin position="838"/>
        <end position="850"/>
    </location>
</feature>
<dbReference type="AlphaFoldDB" id="F6UIB0"/>
<keyword evidence="5" id="KW-0965">Cell junction</keyword>
<evidence type="ECO:0000313" key="9">
    <source>
        <dbReference type="Proteomes" id="UP000008144"/>
    </source>
</evidence>
<evidence type="ECO:0000256" key="2">
    <source>
        <dbReference type="ARBA" id="ARBA00009109"/>
    </source>
</evidence>